<evidence type="ECO:0000259" key="11">
    <source>
        <dbReference type="PROSITE" id="PS51103"/>
    </source>
</evidence>
<evidence type="ECO:0000256" key="9">
    <source>
        <dbReference type="SAM" id="MobiDB-lite"/>
    </source>
</evidence>
<dbReference type="Pfam" id="PF02378">
    <property type="entry name" value="PTS_EIIC"/>
    <property type="match status" value="1"/>
</dbReference>
<proteinExistence type="predicted"/>
<feature type="transmembrane region" description="Helical" evidence="10">
    <location>
        <begin position="212"/>
        <end position="230"/>
    </location>
</feature>
<feature type="domain" description="PTS EIIC type-1" evidence="11">
    <location>
        <begin position="15"/>
        <end position="419"/>
    </location>
</feature>
<keyword evidence="3" id="KW-1003">Cell membrane</keyword>
<feature type="transmembrane region" description="Helical" evidence="10">
    <location>
        <begin position="387"/>
        <end position="407"/>
    </location>
</feature>
<feature type="transmembrane region" description="Helical" evidence="10">
    <location>
        <begin position="185"/>
        <end position="205"/>
    </location>
</feature>
<evidence type="ECO:0000256" key="10">
    <source>
        <dbReference type="SAM" id="Phobius"/>
    </source>
</evidence>
<feature type="region of interest" description="Disordered" evidence="9">
    <location>
        <begin position="418"/>
        <end position="485"/>
    </location>
</feature>
<evidence type="ECO:0000256" key="2">
    <source>
        <dbReference type="ARBA" id="ARBA00022448"/>
    </source>
</evidence>
<protein>
    <submittedName>
        <fullName evidence="12">PTS transporter subunit EIIC</fullName>
    </submittedName>
</protein>
<accession>A0ABW2XIB2</accession>
<dbReference type="PANTHER" id="PTHR30009">
    <property type="entry name" value="CYTOCHROME C-TYPE SYNTHESIS PROTEIN AND PTS TRANSMEMBRANE COMPONENT"/>
    <property type="match status" value="1"/>
</dbReference>
<evidence type="ECO:0000256" key="6">
    <source>
        <dbReference type="ARBA" id="ARBA00022692"/>
    </source>
</evidence>
<comment type="caution">
    <text evidence="12">The sequence shown here is derived from an EMBL/GenBank/DDBJ whole genome shotgun (WGS) entry which is preliminary data.</text>
</comment>
<evidence type="ECO:0000256" key="1">
    <source>
        <dbReference type="ARBA" id="ARBA00004651"/>
    </source>
</evidence>
<keyword evidence="4" id="KW-0762">Sugar transport</keyword>
<evidence type="ECO:0000313" key="12">
    <source>
        <dbReference type="EMBL" id="MFD0685294.1"/>
    </source>
</evidence>
<evidence type="ECO:0000256" key="3">
    <source>
        <dbReference type="ARBA" id="ARBA00022475"/>
    </source>
</evidence>
<evidence type="ECO:0000256" key="5">
    <source>
        <dbReference type="ARBA" id="ARBA00022683"/>
    </source>
</evidence>
<evidence type="ECO:0000256" key="8">
    <source>
        <dbReference type="ARBA" id="ARBA00023136"/>
    </source>
</evidence>
<keyword evidence="6 10" id="KW-0812">Transmembrane</keyword>
<feature type="transmembrane region" description="Helical" evidence="10">
    <location>
        <begin position="148"/>
        <end position="165"/>
    </location>
</feature>
<evidence type="ECO:0000256" key="4">
    <source>
        <dbReference type="ARBA" id="ARBA00022597"/>
    </source>
</evidence>
<keyword evidence="7 10" id="KW-1133">Transmembrane helix</keyword>
<keyword evidence="13" id="KW-1185">Reference proteome</keyword>
<dbReference type="EMBL" id="JBHTGP010000006">
    <property type="protein sequence ID" value="MFD0685294.1"/>
    <property type="molecule type" value="Genomic_DNA"/>
</dbReference>
<feature type="transmembrane region" description="Helical" evidence="10">
    <location>
        <begin position="308"/>
        <end position="325"/>
    </location>
</feature>
<reference evidence="13" key="1">
    <citation type="journal article" date="2019" name="Int. J. Syst. Evol. Microbiol.">
        <title>The Global Catalogue of Microorganisms (GCM) 10K type strain sequencing project: providing services to taxonomists for standard genome sequencing and annotation.</title>
        <authorList>
            <consortium name="The Broad Institute Genomics Platform"/>
            <consortium name="The Broad Institute Genome Sequencing Center for Infectious Disease"/>
            <person name="Wu L."/>
            <person name="Ma J."/>
        </authorList>
    </citation>
    <scope>NUCLEOTIDE SEQUENCE [LARGE SCALE GENOMIC DNA]</scope>
    <source>
        <strain evidence="13">JCM 9371</strain>
    </source>
</reference>
<name>A0ABW2XIB2_9ACTN</name>
<sequence>MTSTTVDAAAPRRGSSALAVLQRIGRSLMLPIAVLPAAALLLRFGQPDMLGADGLGWIRVAEVVGGAGQALFDHLPLLFAVGVAIGFAKKADGSTALAAVVGYLVFDQVSKIMFSHTDELKGNVLITKMVDGAPKEVIDFGAKNPTDVLGGILIGVVAALLYQRFYRVKLPTYLAFFGGRRFVPIITAVAALGIGVVIGFIWPVFGNWLTDFGNWITGAGALGAGIYGVVNRLLLPFGLHHIPNSLVWFVFGDYKGSDGVVHGEINRYLAGDPHAGGFLAGFFPVLMFGLPGAALAIWRAAPPHRRPAVGGIMISAALTAFVTGVTEPIEFAFMFVAPVLYAVHVVLTGISMAILEAAGAQLGFGFSAGGIDMLLNASKDNTKGLPLILGMGVLYFFIYYFVFKFLIVKFDFKTPGREPEDEDSVAADPDSNPELAAGTKPKKSRRRAAEDKAAEKEAGEEKAGDGTARPRDKGPAAPQDSPATS</sequence>
<keyword evidence="2" id="KW-0813">Transport</keyword>
<gene>
    <name evidence="12" type="ORF">ACFQZM_12365</name>
</gene>
<feature type="transmembrane region" description="Helical" evidence="10">
    <location>
        <begin position="278"/>
        <end position="301"/>
    </location>
</feature>
<dbReference type="PROSITE" id="PS51103">
    <property type="entry name" value="PTS_EIIC_TYPE_1"/>
    <property type="match status" value="1"/>
</dbReference>
<evidence type="ECO:0000256" key="7">
    <source>
        <dbReference type="ARBA" id="ARBA00022989"/>
    </source>
</evidence>
<feature type="transmembrane region" description="Helical" evidence="10">
    <location>
        <begin position="331"/>
        <end position="350"/>
    </location>
</feature>
<dbReference type="InterPro" id="IPR003352">
    <property type="entry name" value="PTS_EIIC"/>
</dbReference>
<feature type="transmembrane region" description="Helical" evidence="10">
    <location>
        <begin position="24"/>
        <end position="42"/>
    </location>
</feature>
<dbReference type="PANTHER" id="PTHR30009:SF4">
    <property type="entry name" value="PTS SYSTEM N-ACETYLGLUCOSAMINE-SPECIFIC EIICBA COMPONENT"/>
    <property type="match status" value="1"/>
</dbReference>
<keyword evidence="8 10" id="KW-0472">Membrane</keyword>
<dbReference type="RefSeq" id="WP_131760241.1">
    <property type="nucleotide sequence ID" value="NZ_CAACUY010000108.1"/>
</dbReference>
<dbReference type="InterPro" id="IPR013013">
    <property type="entry name" value="PTS_EIIC_1"/>
</dbReference>
<feature type="compositionally biased region" description="Basic and acidic residues" evidence="9">
    <location>
        <begin position="447"/>
        <end position="474"/>
    </location>
</feature>
<evidence type="ECO:0000313" key="13">
    <source>
        <dbReference type="Proteomes" id="UP001597063"/>
    </source>
</evidence>
<organism evidence="12 13">
    <name type="scientific">Actinomadura fibrosa</name>
    <dbReference type="NCBI Taxonomy" id="111802"/>
    <lineage>
        <taxon>Bacteria</taxon>
        <taxon>Bacillati</taxon>
        <taxon>Actinomycetota</taxon>
        <taxon>Actinomycetes</taxon>
        <taxon>Streptosporangiales</taxon>
        <taxon>Thermomonosporaceae</taxon>
        <taxon>Actinomadura</taxon>
    </lineage>
</organism>
<dbReference type="InterPro" id="IPR050429">
    <property type="entry name" value="PTS_Glucose_EIICBA"/>
</dbReference>
<comment type="subcellular location">
    <subcellularLocation>
        <location evidence="1">Cell membrane</location>
        <topology evidence="1">Multi-pass membrane protein</topology>
    </subcellularLocation>
</comment>
<dbReference type="Proteomes" id="UP001597063">
    <property type="component" value="Unassembled WGS sequence"/>
</dbReference>
<keyword evidence="5" id="KW-0598">Phosphotransferase system</keyword>